<keyword evidence="2" id="KW-1133">Transmembrane helix</keyword>
<feature type="domain" description="Bacterial sugar transferase" evidence="3">
    <location>
        <begin position="7"/>
        <end position="183"/>
    </location>
</feature>
<feature type="transmembrane region" description="Helical" evidence="2">
    <location>
        <begin position="12"/>
        <end position="33"/>
    </location>
</feature>
<dbReference type="AlphaFoldDB" id="A0ABD4ECR4"/>
<protein>
    <submittedName>
        <fullName evidence="4">Bacterial sugar transferase</fullName>
    </submittedName>
</protein>
<dbReference type="Pfam" id="PF02397">
    <property type="entry name" value="Bac_transf"/>
    <property type="match status" value="1"/>
</dbReference>
<dbReference type="GO" id="GO:0016740">
    <property type="term" value="F:transferase activity"/>
    <property type="evidence" value="ECO:0007669"/>
    <property type="project" value="UniProtKB-KW"/>
</dbReference>
<dbReference type="PANTHER" id="PTHR30576">
    <property type="entry name" value="COLANIC BIOSYNTHESIS UDP-GLUCOSE LIPID CARRIER TRANSFERASE"/>
    <property type="match status" value="1"/>
</dbReference>
<dbReference type="Proteomes" id="UP000070063">
    <property type="component" value="Unassembled WGS sequence"/>
</dbReference>
<comment type="caution">
    <text evidence="4">The sequence shown here is derived from an EMBL/GenBank/DDBJ whole genome shotgun (WGS) entry which is preliminary data.</text>
</comment>
<dbReference type="InterPro" id="IPR003362">
    <property type="entry name" value="Bact_transf"/>
</dbReference>
<gene>
    <name evidence="4" type="ORF">HMPREF3225_02305</name>
</gene>
<dbReference type="PANTHER" id="PTHR30576:SF10">
    <property type="entry name" value="SLL5057 PROTEIN"/>
    <property type="match status" value="1"/>
</dbReference>
<proteinExistence type="inferred from homology"/>
<reference evidence="4 5" key="1">
    <citation type="submission" date="2016-01" db="EMBL/GenBank/DDBJ databases">
        <authorList>
            <person name="Mitreva M."/>
            <person name="Pepin K.H."/>
            <person name="Mihindukulasuriya K.A."/>
            <person name="Fulton R."/>
            <person name="Fronick C."/>
            <person name="O'Laughlin M."/>
            <person name="Miner T."/>
            <person name="Herter B."/>
            <person name="Rosa B.A."/>
            <person name="Cordes M."/>
            <person name="Tomlinson C."/>
            <person name="Wollam A."/>
            <person name="Palsikar V.B."/>
            <person name="Mardis E.R."/>
            <person name="Wilson R.K."/>
        </authorList>
    </citation>
    <scope>NUCLEOTIDE SEQUENCE [LARGE SCALE GENOMIC DNA]</scope>
    <source>
        <strain evidence="4 5">MJR7738</strain>
    </source>
</reference>
<evidence type="ECO:0000259" key="3">
    <source>
        <dbReference type="Pfam" id="PF02397"/>
    </source>
</evidence>
<evidence type="ECO:0000313" key="5">
    <source>
        <dbReference type="Proteomes" id="UP000070063"/>
    </source>
</evidence>
<evidence type="ECO:0000256" key="2">
    <source>
        <dbReference type="SAM" id="Phobius"/>
    </source>
</evidence>
<evidence type="ECO:0000313" key="4">
    <source>
        <dbReference type="EMBL" id="KXA36330.1"/>
    </source>
</evidence>
<accession>A0ABD4ECR4</accession>
<name>A0ABD4ECR4_STALU</name>
<organism evidence="4 5">
    <name type="scientific">Staphylococcus lugdunensis</name>
    <dbReference type="NCBI Taxonomy" id="28035"/>
    <lineage>
        <taxon>Bacteria</taxon>
        <taxon>Bacillati</taxon>
        <taxon>Bacillota</taxon>
        <taxon>Bacilli</taxon>
        <taxon>Bacillales</taxon>
        <taxon>Staphylococcaceae</taxon>
        <taxon>Staphylococcus</taxon>
    </lineage>
</organism>
<keyword evidence="2" id="KW-0812">Transmembrane</keyword>
<sequence>MEEINVKRAFDLFCSIYGLIVAGPFLLIIALLIKLESPGPAIFKQKRPTLNNELFNIYKFRSMKMDTPNVATDLMDPADFITKTGKFIRKTSIDELPQLLNVLKGDMSIVGPRPALYNQYELIEKRTKVNVHTIRPGVTGLAQVMGRDNNTDDQKVMFDKYYLENQSFLLDMYIIYKTVINTISSEGVSH</sequence>
<evidence type="ECO:0000256" key="1">
    <source>
        <dbReference type="ARBA" id="ARBA00006464"/>
    </source>
</evidence>
<dbReference type="EMBL" id="LRQI01000092">
    <property type="protein sequence ID" value="KXA36330.1"/>
    <property type="molecule type" value="Genomic_DNA"/>
</dbReference>
<keyword evidence="2" id="KW-0472">Membrane</keyword>
<comment type="similarity">
    <text evidence="1">Belongs to the bacterial sugar transferase family.</text>
</comment>
<keyword evidence="4" id="KW-0808">Transferase</keyword>